<reference evidence="11 12" key="1">
    <citation type="submission" date="2016-11" db="EMBL/GenBank/DDBJ databases">
        <title>The macronuclear genome of Stentor coeruleus: a giant cell with tiny introns.</title>
        <authorList>
            <person name="Slabodnick M."/>
            <person name="Ruby J.G."/>
            <person name="Reiff S.B."/>
            <person name="Swart E.C."/>
            <person name="Gosai S."/>
            <person name="Prabakaran S."/>
            <person name="Witkowska E."/>
            <person name="Larue G.E."/>
            <person name="Fisher S."/>
            <person name="Freeman R.M."/>
            <person name="Gunawardena J."/>
            <person name="Chu W."/>
            <person name="Stover N.A."/>
            <person name="Gregory B.D."/>
            <person name="Nowacki M."/>
            <person name="Derisi J."/>
            <person name="Roy S.W."/>
            <person name="Marshall W.F."/>
            <person name="Sood P."/>
        </authorList>
    </citation>
    <scope>NUCLEOTIDE SEQUENCE [LARGE SCALE GENOMIC DNA]</scope>
    <source>
        <strain evidence="11">WM001</strain>
    </source>
</reference>
<evidence type="ECO:0000256" key="4">
    <source>
        <dbReference type="ARBA" id="ARBA00023125"/>
    </source>
</evidence>
<dbReference type="SUPFAM" id="SSF46785">
    <property type="entry name" value="Winged helix' DNA-binding domain"/>
    <property type="match status" value="1"/>
</dbReference>
<evidence type="ECO:0000259" key="10">
    <source>
        <dbReference type="SMART" id="SM01372"/>
    </source>
</evidence>
<dbReference type="GO" id="GO:0000981">
    <property type="term" value="F:DNA-binding transcription factor activity, RNA polymerase II-specific"/>
    <property type="evidence" value="ECO:0007669"/>
    <property type="project" value="TreeGrafter"/>
</dbReference>
<evidence type="ECO:0000256" key="7">
    <source>
        <dbReference type="RuleBase" id="RU003796"/>
    </source>
</evidence>
<comment type="subcellular location">
    <subcellularLocation>
        <location evidence="1 7">Nucleus</location>
    </subcellularLocation>
</comment>
<evidence type="ECO:0000256" key="3">
    <source>
        <dbReference type="ARBA" id="ARBA00023015"/>
    </source>
</evidence>
<keyword evidence="12" id="KW-1185">Reference proteome</keyword>
<dbReference type="Gene3D" id="1.10.10.10">
    <property type="entry name" value="Winged helix-like DNA-binding domain superfamily/Winged helix DNA-binding domain"/>
    <property type="match status" value="1"/>
</dbReference>
<dbReference type="InterPro" id="IPR003316">
    <property type="entry name" value="E2F_WHTH_DNA-bd_dom"/>
</dbReference>
<evidence type="ECO:0008006" key="13">
    <source>
        <dbReference type="Google" id="ProtNLM"/>
    </source>
</evidence>
<gene>
    <name evidence="11" type="ORF">SteCoe_20953</name>
</gene>
<dbReference type="PANTHER" id="PTHR12548">
    <property type="entry name" value="TRANSCRIPTION FACTOR DP"/>
    <property type="match status" value="1"/>
</dbReference>
<dbReference type="InterPro" id="IPR036390">
    <property type="entry name" value="WH_DNA-bd_sf"/>
</dbReference>
<evidence type="ECO:0000256" key="1">
    <source>
        <dbReference type="ARBA" id="ARBA00004123"/>
    </source>
</evidence>
<evidence type="ECO:0000313" key="12">
    <source>
        <dbReference type="Proteomes" id="UP000187209"/>
    </source>
</evidence>
<dbReference type="GO" id="GO:0000977">
    <property type="term" value="F:RNA polymerase II transcription regulatory region sequence-specific DNA binding"/>
    <property type="evidence" value="ECO:0007669"/>
    <property type="project" value="TreeGrafter"/>
</dbReference>
<keyword evidence="8" id="KW-0175">Coiled coil</keyword>
<dbReference type="InterPro" id="IPR037241">
    <property type="entry name" value="E2F-DP_heterodim"/>
</dbReference>
<proteinExistence type="inferred from homology"/>
<feature type="coiled-coil region" evidence="8">
    <location>
        <begin position="92"/>
        <end position="119"/>
    </location>
</feature>
<keyword evidence="3 7" id="KW-0805">Transcription regulation</keyword>
<dbReference type="GO" id="GO:0005634">
    <property type="term" value="C:nucleus"/>
    <property type="evidence" value="ECO:0007669"/>
    <property type="project" value="UniProtKB-SubCell"/>
</dbReference>
<dbReference type="Proteomes" id="UP000187209">
    <property type="component" value="Unassembled WGS sequence"/>
</dbReference>
<dbReference type="EMBL" id="MPUH01000488">
    <property type="protein sequence ID" value="OMJ79094.1"/>
    <property type="molecule type" value="Genomic_DNA"/>
</dbReference>
<comment type="similarity">
    <text evidence="2 7">Belongs to the E2F/DP family.</text>
</comment>
<dbReference type="OrthoDB" id="288947at2759"/>
<dbReference type="SMART" id="SM01138">
    <property type="entry name" value="DP"/>
    <property type="match status" value="1"/>
</dbReference>
<dbReference type="SUPFAM" id="SSF144074">
    <property type="entry name" value="E2F-DP heterodimerization region"/>
    <property type="match status" value="1"/>
</dbReference>
<dbReference type="AlphaFoldDB" id="A0A1R2BQS4"/>
<dbReference type="PANTHER" id="PTHR12548:SF9">
    <property type="entry name" value="TRANSCRIPTION FACTOR DP"/>
    <property type="match status" value="1"/>
</dbReference>
<dbReference type="Pfam" id="PF02319">
    <property type="entry name" value="WHD_E2F_TDP"/>
    <property type="match status" value="1"/>
</dbReference>
<evidence type="ECO:0000313" key="11">
    <source>
        <dbReference type="EMBL" id="OMJ79094.1"/>
    </source>
</evidence>
<evidence type="ECO:0000256" key="2">
    <source>
        <dbReference type="ARBA" id="ARBA00010940"/>
    </source>
</evidence>
<keyword evidence="5 7" id="KW-0804">Transcription</keyword>
<dbReference type="Pfam" id="PF08781">
    <property type="entry name" value="DP"/>
    <property type="match status" value="1"/>
</dbReference>
<comment type="caution">
    <text evidence="11">The sequence shown here is derived from an EMBL/GenBank/DDBJ whole genome shotgun (WGS) entry which is preliminary data.</text>
</comment>
<evidence type="ECO:0000256" key="5">
    <source>
        <dbReference type="ARBA" id="ARBA00023163"/>
    </source>
</evidence>
<evidence type="ECO:0000259" key="9">
    <source>
        <dbReference type="SMART" id="SM01138"/>
    </source>
</evidence>
<name>A0A1R2BQS4_9CILI</name>
<evidence type="ECO:0000256" key="6">
    <source>
        <dbReference type="ARBA" id="ARBA00023242"/>
    </source>
</evidence>
<keyword evidence="4 7" id="KW-0238">DNA-binding</keyword>
<sequence>MNDSPNMRSPLQDRNKKLINLSRQVLDHVRSTDKTTGNQIARDIIHGFPNDAFDSEFKNIQRRVYDALNVLHALSIISKNRNEIKYRGLVDKEDLSQLQQKISQKKKEIEEKRNSLGENVIQFVALHKLIRRNQEIVDKSAVVELPCLVVSGKTKSSMQFSEESVLITSSCPFTILSDSHIFAEMNLHKFTTTEISEHFPQEIFDLLDKSCIQQPETSEKDYKELFLKNNIYT</sequence>
<dbReference type="GO" id="GO:0051726">
    <property type="term" value="P:regulation of cell cycle"/>
    <property type="evidence" value="ECO:0007669"/>
    <property type="project" value="InterPro"/>
</dbReference>
<dbReference type="InterPro" id="IPR038168">
    <property type="entry name" value="TF_DP_C_sf"/>
</dbReference>
<feature type="domain" description="E2F/DP family winged-helix DNA-binding" evidence="10">
    <location>
        <begin position="13"/>
        <end position="88"/>
    </location>
</feature>
<organism evidence="11 12">
    <name type="scientific">Stentor coeruleus</name>
    <dbReference type="NCBI Taxonomy" id="5963"/>
    <lineage>
        <taxon>Eukaryota</taxon>
        <taxon>Sar</taxon>
        <taxon>Alveolata</taxon>
        <taxon>Ciliophora</taxon>
        <taxon>Postciliodesmatophora</taxon>
        <taxon>Heterotrichea</taxon>
        <taxon>Heterotrichida</taxon>
        <taxon>Stentoridae</taxon>
        <taxon>Stentor</taxon>
    </lineage>
</organism>
<evidence type="ECO:0000256" key="8">
    <source>
        <dbReference type="SAM" id="Coils"/>
    </source>
</evidence>
<keyword evidence="6 7" id="KW-0539">Nucleus</keyword>
<accession>A0A1R2BQS4</accession>
<feature type="domain" description="Transcription factor DP C-terminal" evidence="9">
    <location>
        <begin position="93"/>
        <end position="218"/>
    </location>
</feature>
<dbReference type="SMART" id="SM01372">
    <property type="entry name" value="E2F_TDP"/>
    <property type="match status" value="1"/>
</dbReference>
<dbReference type="GO" id="GO:0005667">
    <property type="term" value="C:transcription regulator complex"/>
    <property type="evidence" value="ECO:0007669"/>
    <property type="project" value="InterPro"/>
</dbReference>
<dbReference type="InterPro" id="IPR015648">
    <property type="entry name" value="Transcrpt_fac_DP"/>
</dbReference>
<dbReference type="InterPro" id="IPR036388">
    <property type="entry name" value="WH-like_DNA-bd_sf"/>
</dbReference>
<dbReference type="InterPro" id="IPR014889">
    <property type="entry name" value="Transc_factor_DP_C"/>
</dbReference>
<protein>
    <recommendedName>
        <fullName evidence="13">E2F/DP family winged-helix DNA-binding domain-containing protein</fullName>
    </recommendedName>
</protein>
<dbReference type="Gene3D" id="1.20.140.80">
    <property type="entry name" value="Transcription factor DP"/>
    <property type="match status" value="1"/>
</dbReference>